<dbReference type="InterPro" id="IPR006311">
    <property type="entry name" value="TAT_signal"/>
</dbReference>
<organism evidence="2 3">
    <name type="scientific">Gordonia aquimaris</name>
    <dbReference type="NCBI Taxonomy" id="2984863"/>
    <lineage>
        <taxon>Bacteria</taxon>
        <taxon>Bacillati</taxon>
        <taxon>Actinomycetota</taxon>
        <taxon>Actinomycetes</taxon>
        <taxon>Mycobacteriales</taxon>
        <taxon>Gordoniaceae</taxon>
        <taxon>Gordonia</taxon>
    </lineage>
</organism>
<dbReference type="EMBL" id="JAPKFM010000005">
    <property type="protein sequence ID" value="MCX2963996.1"/>
    <property type="molecule type" value="Genomic_DNA"/>
</dbReference>
<comment type="caution">
    <text evidence="2">The sequence shown here is derived from an EMBL/GenBank/DDBJ whole genome shotgun (WGS) entry which is preliminary data.</text>
</comment>
<keyword evidence="1" id="KW-0732">Signal</keyword>
<accession>A0A9X3D384</accession>
<gene>
    <name evidence="2" type="ORF">OSB52_07800</name>
</gene>
<feature type="signal peptide" evidence="1">
    <location>
        <begin position="1"/>
        <end position="34"/>
    </location>
</feature>
<dbReference type="Proteomes" id="UP001143347">
    <property type="component" value="Unassembled WGS sequence"/>
</dbReference>
<protein>
    <submittedName>
        <fullName evidence="2">Uncharacterized protein</fullName>
    </submittedName>
</protein>
<dbReference type="PROSITE" id="PS51318">
    <property type="entry name" value="TAT"/>
    <property type="match status" value="1"/>
</dbReference>
<evidence type="ECO:0000313" key="3">
    <source>
        <dbReference type="Proteomes" id="UP001143347"/>
    </source>
</evidence>
<keyword evidence="3" id="KW-1185">Reference proteome</keyword>
<evidence type="ECO:0000256" key="1">
    <source>
        <dbReference type="SAM" id="SignalP"/>
    </source>
</evidence>
<dbReference type="RefSeq" id="WP_266061098.1">
    <property type="nucleotide sequence ID" value="NZ_JAPKFM010000005.1"/>
</dbReference>
<name>A0A9X3D384_9ACTN</name>
<evidence type="ECO:0000313" key="2">
    <source>
        <dbReference type="EMBL" id="MCX2963996.1"/>
    </source>
</evidence>
<feature type="chain" id="PRO_5040950666" evidence="1">
    <location>
        <begin position="35"/>
        <end position="159"/>
    </location>
</feature>
<reference evidence="2" key="1">
    <citation type="submission" date="2022-10" db="EMBL/GenBank/DDBJ databases">
        <title>WGS of marine actinomycetes from Thailand.</title>
        <authorList>
            <person name="Thawai C."/>
        </authorList>
    </citation>
    <scope>NUCLEOTIDE SEQUENCE</scope>
    <source>
        <strain evidence="2">SW21</strain>
    </source>
</reference>
<proteinExistence type="predicted"/>
<sequence length="159" mass="15966">MAVNSTRRTRIAGGAAALIGAGAATMMMAAPANAAVTGIEVTTPSGYGSTAGVYGDQCSYDIEVTVDEENEGVPVTFWVAKDGDDATELDEVQAEDGKATYSWTPGAPGSYVIAATQAGESGKATGELQVGSGFEVPAPELGKITIQLPLAGSCIVTSS</sequence>
<dbReference type="AlphaFoldDB" id="A0A9X3D384"/>